<dbReference type="KEGG" id="acis:CBP35_14540"/>
<proteinExistence type="predicted"/>
<accession>A0A240UAV8</accession>
<accession>A0A240TQG5</accession>
<dbReference type="Proteomes" id="UP000194440">
    <property type="component" value="Chromosome"/>
</dbReference>
<name>A0A240TQG5_9BURK</name>
<dbReference type="AlphaFoldDB" id="A0A240TQG5"/>
<evidence type="ECO:0000313" key="1">
    <source>
        <dbReference type="EMBL" id="ART58203.1"/>
    </source>
</evidence>
<dbReference type="KEGG" id="acin:CBP34_03920"/>
<dbReference type="RefSeq" id="WP_086911483.1">
    <property type="nucleotide sequence ID" value="NZ_CP021359.1"/>
</dbReference>
<dbReference type="EMBL" id="CP021366">
    <property type="protein sequence ID" value="ART58203.1"/>
    <property type="molecule type" value="Genomic_DNA"/>
</dbReference>
<dbReference type="OrthoDB" id="8657357at2"/>
<dbReference type="KEGG" id="acip:CBP36_04400"/>
<gene>
    <name evidence="1" type="ORF">CBP36_04400</name>
</gene>
<keyword evidence="2" id="KW-1185">Reference proteome</keyword>
<dbReference type="InterPro" id="IPR021344">
    <property type="entry name" value="DUF2970"/>
</dbReference>
<dbReference type="KEGG" id="acid:CBP33_03980"/>
<evidence type="ECO:0000313" key="2">
    <source>
        <dbReference type="Proteomes" id="UP000194440"/>
    </source>
</evidence>
<sequence>MSSVNPSDSVAPRKGSLLRTVRAVAWSLIGLRKGSEYQQDLEKINPLHIIVVGLLAIFLLVLSLIAVVNWVV</sequence>
<organism evidence="1 2">
    <name type="scientific">Acidovorax carolinensis</name>
    <dbReference type="NCBI Taxonomy" id="553814"/>
    <lineage>
        <taxon>Bacteria</taxon>
        <taxon>Pseudomonadati</taxon>
        <taxon>Pseudomonadota</taxon>
        <taxon>Betaproteobacteria</taxon>
        <taxon>Burkholderiales</taxon>
        <taxon>Comamonadaceae</taxon>
        <taxon>Acidovorax</taxon>
    </lineage>
</organism>
<dbReference type="Pfam" id="PF11174">
    <property type="entry name" value="DUF2970"/>
    <property type="match status" value="1"/>
</dbReference>
<reference evidence="1" key="1">
    <citation type="submission" date="2017-05" db="EMBL/GenBank/DDBJ databases">
        <title>Polyphasic characterization of four soil-derived phenanthrene-degrading Acidovorax strains and proposal of Acidovorax phenanthrenivorans sp. nov.</title>
        <authorList>
            <person name="Singleton D."/>
            <person name="Lee J."/>
            <person name="Dickey A.N."/>
            <person name="Stroud A."/>
            <person name="Scholl E.H."/>
            <person name="Wright F.A."/>
            <person name="Aitken M.D."/>
        </authorList>
    </citation>
    <scope>NUCLEOTIDE SEQUENCE</scope>
    <source>
        <strain evidence="1">P4</strain>
    </source>
</reference>
<accession>A0A240TZC7</accession>
<protein>
    <submittedName>
        <fullName evidence="1">Uncharacterized protein</fullName>
    </submittedName>
</protein>